<keyword evidence="2" id="KW-0963">Cytoplasm</keyword>
<proteinExistence type="predicted"/>
<feature type="compositionally biased region" description="Acidic residues" evidence="3">
    <location>
        <begin position="972"/>
        <end position="984"/>
    </location>
</feature>
<feature type="region of interest" description="Disordered" evidence="3">
    <location>
        <begin position="444"/>
        <end position="493"/>
    </location>
</feature>
<feature type="compositionally biased region" description="Polar residues" evidence="3">
    <location>
        <begin position="985"/>
        <end position="995"/>
    </location>
</feature>
<accession>A0A3N4M146</accession>
<dbReference type="PANTHER" id="PTHR12839">
    <property type="entry name" value="NONSENSE-MEDIATED MRNA DECAY PROTEIN 2 UP-FRAMESHIFT SUPPRESSOR 2"/>
    <property type="match status" value="1"/>
</dbReference>
<dbReference type="GO" id="GO:0035145">
    <property type="term" value="C:exon-exon junction complex"/>
    <property type="evidence" value="ECO:0007669"/>
    <property type="project" value="TreeGrafter"/>
</dbReference>
<dbReference type="InterPro" id="IPR003890">
    <property type="entry name" value="MIF4G-like_typ-3"/>
</dbReference>
<feature type="region of interest" description="Disordered" evidence="3">
    <location>
        <begin position="255"/>
        <end position="299"/>
    </location>
</feature>
<dbReference type="GO" id="GO:0003723">
    <property type="term" value="F:RNA binding"/>
    <property type="evidence" value="ECO:0007669"/>
    <property type="project" value="InterPro"/>
</dbReference>
<dbReference type="FunFam" id="1.25.40.180:FF:000037">
    <property type="entry name" value="Nonsense-mediated mRNA decay factor (Upf2)"/>
    <property type="match status" value="1"/>
</dbReference>
<dbReference type="OrthoDB" id="27832at2759"/>
<evidence type="ECO:0000256" key="1">
    <source>
        <dbReference type="ARBA" id="ARBA00004496"/>
    </source>
</evidence>
<feature type="compositionally biased region" description="Acidic residues" evidence="3">
    <location>
        <begin position="948"/>
        <end position="964"/>
    </location>
</feature>
<comment type="subcellular location">
    <subcellularLocation>
        <location evidence="1">Cytoplasm</location>
    </subcellularLocation>
</comment>
<feature type="domain" description="MIF4G" evidence="4">
    <location>
        <begin position="708"/>
        <end position="916"/>
    </location>
</feature>
<feature type="compositionally biased region" description="Basic and acidic residues" evidence="3">
    <location>
        <begin position="1130"/>
        <end position="1142"/>
    </location>
</feature>
<reference evidence="5 6" key="1">
    <citation type="journal article" date="2018" name="Nat. Ecol. Evol.">
        <title>Pezizomycetes genomes reveal the molecular basis of ectomycorrhizal truffle lifestyle.</title>
        <authorList>
            <person name="Murat C."/>
            <person name="Payen T."/>
            <person name="Noel B."/>
            <person name="Kuo A."/>
            <person name="Morin E."/>
            <person name="Chen J."/>
            <person name="Kohler A."/>
            <person name="Krizsan K."/>
            <person name="Balestrini R."/>
            <person name="Da Silva C."/>
            <person name="Montanini B."/>
            <person name="Hainaut M."/>
            <person name="Levati E."/>
            <person name="Barry K.W."/>
            <person name="Belfiori B."/>
            <person name="Cichocki N."/>
            <person name="Clum A."/>
            <person name="Dockter R.B."/>
            <person name="Fauchery L."/>
            <person name="Guy J."/>
            <person name="Iotti M."/>
            <person name="Le Tacon F."/>
            <person name="Lindquist E.A."/>
            <person name="Lipzen A."/>
            <person name="Malagnac F."/>
            <person name="Mello A."/>
            <person name="Molinier V."/>
            <person name="Miyauchi S."/>
            <person name="Poulain J."/>
            <person name="Riccioni C."/>
            <person name="Rubini A."/>
            <person name="Sitrit Y."/>
            <person name="Splivallo R."/>
            <person name="Traeger S."/>
            <person name="Wang M."/>
            <person name="Zifcakova L."/>
            <person name="Wipf D."/>
            <person name="Zambonelli A."/>
            <person name="Paolocci F."/>
            <person name="Nowrousian M."/>
            <person name="Ottonello S."/>
            <person name="Baldrian P."/>
            <person name="Spatafora J.W."/>
            <person name="Henrissat B."/>
            <person name="Nagy L.G."/>
            <person name="Aury J.M."/>
            <person name="Wincker P."/>
            <person name="Grigoriev I.V."/>
            <person name="Bonfante P."/>
            <person name="Martin F.M."/>
        </authorList>
    </citation>
    <scope>NUCLEOTIDE SEQUENCE [LARGE SCALE GENOMIC DNA]</scope>
    <source>
        <strain evidence="5 6">ATCC MYA-4762</strain>
    </source>
</reference>
<dbReference type="FunCoup" id="A0A3N4M146">
    <property type="interactions" value="1016"/>
</dbReference>
<dbReference type="Gene3D" id="4.10.80.160">
    <property type="match status" value="1"/>
</dbReference>
<feature type="region of interest" description="Disordered" evidence="3">
    <location>
        <begin position="1050"/>
        <end position="1077"/>
    </location>
</feature>
<keyword evidence="6" id="KW-1185">Reference proteome</keyword>
<feature type="region of interest" description="Disordered" evidence="3">
    <location>
        <begin position="178"/>
        <end position="211"/>
    </location>
</feature>
<evidence type="ECO:0000256" key="2">
    <source>
        <dbReference type="ARBA" id="ARBA00022490"/>
    </source>
</evidence>
<gene>
    <name evidence="5" type="ORF">L211DRAFT_855090</name>
</gene>
<evidence type="ECO:0000313" key="6">
    <source>
        <dbReference type="Proteomes" id="UP000267821"/>
    </source>
</evidence>
<feature type="region of interest" description="Disordered" evidence="3">
    <location>
        <begin position="940"/>
        <end position="1027"/>
    </location>
</feature>
<dbReference type="InterPro" id="IPR039762">
    <property type="entry name" value="Nmd2/UPF2"/>
</dbReference>
<evidence type="ECO:0000256" key="3">
    <source>
        <dbReference type="SAM" id="MobiDB-lite"/>
    </source>
</evidence>
<dbReference type="Gene3D" id="1.25.40.180">
    <property type="match status" value="3"/>
</dbReference>
<evidence type="ECO:0000259" key="4">
    <source>
        <dbReference type="SMART" id="SM00543"/>
    </source>
</evidence>
<sequence length="1171" mass="133300">MAVQLTRHRKRELAELNRRAWEGQTDVFHTHGSLDSSLKKNTAVIKRLRAQLNSESLPTILKELATISLEKYLSEVISAVAEGLQKVKTAADIAAAVETVSALHQRFQQQFTPHLTYALAKGLATPRPDVLKALTPEQREREEKERFTRQRVLLRIAVELWLVGVVRTLDDAISVDDTPAKQAAGSKAPTGASSTLAAPMPKRRWDKDGETDPFPLDVLKDLLGRDREHANLPLVVLFVKNFSYDLLGVKPRSAARKTVEEDGATTEVGTKSTSAKVANGNEPGAEGNDNYSSADENDPPLVKIDLQKLFRNVLERYLSSVHSHISRQHKYLREQNQRNAEAYIKSGEVFEDRQANYEKLLRVQERFVANAQVVSDVLGMEMPDLPTDSAESGIGDSIIREGGSMFATRGEEGRAGIWEDEDQKKFYEDLVDLKNRVPGILLEDSKKKKPTEGEEDKSKKTNGTTNDEVAKAETDLGVVSGDASEEKAEDTSTTIENKSIGAQVDALLVRLPELNNRDLIDQVAVDFCFLNSKASRNRLLKVLEEVPRGRQDLLPYYSRLVATLNKYMPDIGTNLVGYLDKEFRSLQRRKEKELGEVRARNIRYLSELTKFGVVPQHVIFHCLKVAIDDFTRVNIDIICNILENCGRYLLRNAETNPRMTSFLETLHRKKTAQHLGPQEKILIENAFYYVNPPDRPAIQQKERSPMELFVRKLIYLDLTNRNYVKILKQLRKLHWELPETQTMLLKIFTKVWKVRFNNIHILAILVGALSKYHNEFSIAVVDDVLEQIEVGLEQNNFKHNQRRVALVKYLGELYNYKILDSQVIFESLYRLTSFGHENGIPRPGVACLLDMSDDFFRIRLVCTLLDVCGMCFERGSAKRKLDFFLTFFQYYIYTKEPLPMDVEFLVLDTFQAIRPNWKLHTNLEDAAKAFEEAVSKTYKTPDEKLLAEPEDAEDDGDSSDEGEADYEHREDEEAQLSDGDEEGESQTVASAENVPSSDSEEEEDIVVQLRQEERDPEADAEFDRELAKMMAESLDSRKFERKPVFDVPLPMRRSGLSREPTIGGEVTDVPPPTQAPGTMAFSLLTKKGNRQQTRTVELPSDSSFAIAMKTQQEAEREEQRRIKNLVLNYERMEDQNDSDTERNGLLAPYRYDKSSRNTQRTKKLTLQDVNW</sequence>
<feature type="domain" description="MIF4G" evidence="4">
    <location>
        <begin position="504"/>
        <end position="693"/>
    </location>
</feature>
<dbReference type="EMBL" id="ML121528">
    <property type="protein sequence ID" value="RPB28894.1"/>
    <property type="molecule type" value="Genomic_DNA"/>
</dbReference>
<organism evidence="5 6">
    <name type="scientific">Terfezia boudieri ATCC MYA-4762</name>
    <dbReference type="NCBI Taxonomy" id="1051890"/>
    <lineage>
        <taxon>Eukaryota</taxon>
        <taxon>Fungi</taxon>
        <taxon>Dikarya</taxon>
        <taxon>Ascomycota</taxon>
        <taxon>Pezizomycotina</taxon>
        <taxon>Pezizomycetes</taxon>
        <taxon>Pezizales</taxon>
        <taxon>Pezizaceae</taxon>
        <taxon>Terfezia</taxon>
    </lineage>
</organism>
<dbReference type="FunFam" id="1.25.40.180:FF:000052">
    <property type="entry name" value="Nonsense-mediated mRNA decay factor"/>
    <property type="match status" value="1"/>
</dbReference>
<dbReference type="SUPFAM" id="SSF48371">
    <property type="entry name" value="ARM repeat"/>
    <property type="match status" value="2"/>
</dbReference>
<dbReference type="AlphaFoldDB" id="A0A3N4M146"/>
<protein>
    <submittedName>
        <fullName evidence="5">Putative nonsense-mediated mRNA decay factor</fullName>
    </submittedName>
</protein>
<dbReference type="Proteomes" id="UP000267821">
    <property type="component" value="Unassembled WGS sequence"/>
</dbReference>
<feature type="region of interest" description="Disordered" evidence="3">
    <location>
        <begin position="1130"/>
        <end position="1171"/>
    </location>
</feature>
<dbReference type="Pfam" id="PF02854">
    <property type="entry name" value="MIF4G"/>
    <property type="match status" value="2"/>
</dbReference>
<feature type="compositionally biased region" description="Polar residues" evidence="3">
    <location>
        <begin position="267"/>
        <end position="276"/>
    </location>
</feature>
<dbReference type="STRING" id="1051890.A0A3N4M146"/>
<dbReference type="FunFam" id="4.10.80.160:FF:000001">
    <property type="entry name" value="Nonsense-mediated mRNA decay factor (Upf2)"/>
    <property type="match status" value="1"/>
</dbReference>
<dbReference type="SMART" id="SM00543">
    <property type="entry name" value="MIF4G"/>
    <property type="match status" value="2"/>
</dbReference>
<dbReference type="GO" id="GO:0005737">
    <property type="term" value="C:cytoplasm"/>
    <property type="evidence" value="ECO:0007669"/>
    <property type="project" value="UniProtKB-SubCell"/>
</dbReference>
<dbReference type="GO" id="GO:0000184">
    <property type="term" value="P:nuclear-transcribed mRNA catabolic process, nonsense-mediated decay"/>
    <property type="evidence" value="ECO:0007669"/>
    <property type="project" value="InterPro"/>
</dbReference>
<evidence type="ECO:0000313" key="5">
    <source>
        <dbReference type="EMBL" id="RPB28894.1"/>
    </source>
</evidence>
<dbReference type="InterPro" id="IPR016024">
    <property type="entry name" value="ARM-type_fold"/>
</dbReference>
<dbReference type="InParanoid" id="A0A3N4M146"/>
<dbReference type="Pfam" id="PF04050">
    <property type="entry name" value="Upf2"/>
    <property type="match status" value="1"/>
</dbReference>
<feature type="compositionally biased region" description="Basic and acidic residues" evidence="3">
    <location>
        <begin position="444"/>
        <end position="459"/>
    </location>
</feature>
<dbReference type="PANTHER" id="PTHR12839:SF7">
    <property type="entry name" value="REGULATOR OF NONSENSE TRANSCRIPTS 2"/>
    <property type="match status" value="1"/>
</dbReference>
<name>A0A3N4M146_9PEZI</name>
<dbReference type="InterPro" id="IPR007193">
    <property type="entry name" value="Upf2/Nmd2_C"/>
</dbReference>